<comment type="subcellular location">
    <subcellularLocation>
        <location evidence="1">Membrane</location>
        <topology evidence="1">Multi-pass membrane protein</topology>
    </subcellularLocation>
</comment>
<feature type="transmembrane region" description="Helical" evidence="6">
    <location>
        <begin position="20"/>
        <end position="52"/>
    </location>
</feature>
<dbReference type="InterPro" id="IPR002549">
    <property type="entry name" value="AI-2E-like"/>
</dbReference>
<feature type="transmembrane region" description="Helical" evidence="6">
    <location>
        <begin position="245"/>
        <end position="275"/>
    </location>
</feature>
<evidence type="ECO:0000256" key="1">
    <source>
        <dbReference type="ARBA" id="ARBA00004141"/>
    </source>
</evidence>
<organism evidence="7 8">
    <name type="scientific">Roseovarius gaetbuli</name>
    <dbReference type="NCBI Taxonomy" id="1356575"/>
    <lineage>
        <taxon>Bacteria</taxon>
        <taxon>Pseudomonadati</taxon>
        <taxon>Pseudomonadota</taxon>
        <taxon>Alphaproteobacteria</taxon>
        <taxon>Rhodobacterales</taxon>
        <taxon>Roseobacteraceae</taxon>
        <taxon>Roseovarius</taxon>
    </lineage>
</organism>
<dbReference type="PANTHER" id="PTHR21716:SF16">
    <property type="entry name" value="BLL1467 PROTEIN"/>
    <property type="match status" value="1"/>
</dbReference>
<dbReference type="Pfam" id="PF01594">
    <property type="entry name" value="AI-2E_transport"/>
    <property type="match status" value="1"/>
</dbReference>
<dbReference type="RefSeq" id="WP_170925277.1">
    <property type="nucleotide sequence ID" value="NZ_FWFJ01000044.1"/>
</dbReference>
<proteinExistence type="inferred from homology"/>
<dbReference type="PANTHER" id="PTHR21716">
    <property type="entry name" value="TRANSMEMBRANE PROTEIN"/>
    <property type="match status" value="1"/>
</dbReference>
<sequence length="381" mass="41254">MSNPPAPRTEGPTSRACYHWPSVGIFILLLGSVIVASRSFLMPVVLAFLLSLTFSPIRRGMSRLGIAPFVTAVTVIVFIIGLTGAAIMGLSQPVQSYAKNAPQIMRDVEWKLRGLNSAMDNMAKASDEVEKLADGGTSTTRSDPERVIVDKPSLLQNAVANTPVIIAQLVMTLALLFFMIASGDMFYEKIIQASPTFSDKRRALKIMFQIERKISRYFLTITLINACLGIAIGLVLYLAGMPNPAVFGVMAFVLNYIPFLGAVSGAAVTFAIGIVSLDTVGEAGLMASIYLGMNAVEGQLITPYAVGRSLRLNPVVVFLMVAFWGWAWSVIGMVIAVPMLITLRAFSEYVPTLRNLRIFLSDRATPAEDSLARTEKTSGTM</sequence>
<keyword evidence="3 6" id="KW-0812">Transmembrane</keyword>
<feature type="transmembrane region" description="Helical" evidence="6">
    <location>
        <begin position="165"/>
        <end position="187"/>
    </location>
</feature>
<evidence type="ECO:0000256" key="5">
    <source>
        <dbReference type="ARBA" id="ARBA00023136"/>
    </source>
</evidence>
<feature type="transmembrane region" description="Helical" evidence="6">
    <location>
        <begin position="64"/>
        <end position="90"/>
    </location>
</feature>
<comment type="similarity">
    <text evidence="2">Belongs to the autoinducer-2 exporter (AI-2E) (TC 2.A.86) family.</text>
</comment>
<feature type="transmembrane region" description="Helical" evidence="6">
    <location>
        <begin position="326"/>
        <end position="347"/>
    </location>
</feature>
<accession>A0A1X7A421</accession>
<keyword evidence="4 6" id="KW-1133">Transmembrane helix</keyword>
<dbReference type="GO" id="GO:0016020">
    <property type="term" value="C:membrane"/>
    <property type="evidence" value="ECO:0007669"/>
    <property type="project" value="UniProtKB-SubCell"/>
</dbReference>
<evidence type="ECO:0000313" key="8">
    <source>
        <dbReference type="Proteomes" id="UP000194012"/>
    </source>
</evidence>
<evidence type="ECO:0000313" key="7">
    <source>
        <dbReference type="EMBL" id="SLN70076.1"/>
    </source>
</evidence>
<name>A0A1X7A421_9RHOB</name>
<dbReference type="AlphaFoldDB" id="A0A1X7A421"/>
<evidence type="ECO:0000256" key="2">
    <source>
        <dbReference type="ARBA" id="ARBA00009773"/>
    </source>
</evidence>
<protein>
    <submittedName>
        <fullName evidence="7">AI-2 transport protein TqsA</fullName>
    </submittedName>
</protein>
<gene>
    <name evidence="7" type="primary">tqsA_2</name>
    <name evidence="7" type="ORF">ROG8370_03325</name>
</gene>
<dbReference type="GO" id="GO:0055085">
    <property type="term" value="P:transmembrane transport"/>
    <property type="evidence" value="ECO:0007669"/>
    <property type="project" value="TreeGrafter"/>
</dbReference>
<evidence type="ECO:0000256" key="4">
    <source>
        <dbReference type="ARBA" id="ARBA00022989"/>
    </source>
</evidence>
<dbReference type="Proteomes" id="UP000194012">
    <property type="component" value="Unassembled WGS sequence"/>
</dbReference>
<keyword evidence="5 6" id="KW-0472">Membrane</keyword>
<evidence type="ECO:0000256" key="3">
    <source>
        <dbReference type="ARBA" id="ARBA00022692"/>
    </source>
</evidence>
<dbReference type="EMBL" id="FWFJ01000044">
    <property type="protein sequence ID" value="SLN70076.1"/>
    <property type="molecule type" value="Genomic_DNA"/>
</dbReference>
<reference evidence="8" key="1">
    <citation type="submission" date="2017-03" db="EMBL/GenBank/DDBJ databases">
        <authorList>
            <person name="Rodrigo-Torres L."/>
            <person name="Arahal R.D."/>
            <person name="Lucena T."/>
        </authorList>
    </citation>
    <scope>NUCLEOTIDE SEQUENCE [LARGE SCALE GENOMIC DNA]</scope>
    <source>
        <strain evidence="8">CECT 8370</strain>
    </source>
</reference>
<evidence type="ECO:0000256" key="6">
    <source>
        <dbReference type="SAM" id="Phobius"/>
    </source>
</evidence>
<feature type="transmembrane region" description="Helical" evidence="6">
    <location>
        <begin position="217"/>
        <end position="239"/>
    </location>
</feature>
<keyword evidence="8" id="KW-1185">Reference proteome</keyword>